<comment type="caution">
    <text evidence="2">The sequence shown here is derived from an EMBL/GenBank/DDBJ whole genome shotgun (WGS) entry which is preliminary data.</text>
</comment>
<dbReference type="Proteomes" id="UP001163846">
    <property type="component" value="Unassembled WGS sequence"/>
</dbReference>
<name>A0AA38PE81_9AGAR</name>
<proteinExistence type="predicted"/>
<evidence type="ECO:0000313" key="3">
    <source>
        <dbReference type="Proteomes" id="UP001163846"/>
    </source>
</evidence>
<feature type="signal peptide" evidence="1">
    <location>
        <begin position="1"/>
        <end position="24"/>
    </location>
</feature>
<keyword evidence="3" id="KW-1185">Reference proteome</keyword>
<keyword evidence="1" id="KW-0732">Signal</keyword>
<evidence type="ECO:0000313" key="2">
    <source>
        <dbReference type="EMBL" id="KAJ3841048.1"/>
    </source>
</evidence>
<sequence>MCFTSLASTVFAAIMLISSSKVVADFIAWSGDSCDGSEGLNKPCDNSCGSFDGRHSFEVIIGGSHCVTFYEDDGCTGEAFLFEGEGNSECINVNTGTNIGSYRCSADNTCAGRTIASNGTITSNSTTASNATVSSA</sequence>
<gene>
    <name evidence="2" type="ORF">F5878DRAFT_671912</name>
</gene>
<evidence type="ECO:0000256" key="1">
    <source>
        <dbReference type="SAM" id="SignalP"/>
    </source>
</evidence>
<dbReference type="AlphaFoldDB" id="A0AA38PE81"/>
<reference evidence="2" key="1">
    <citation type="submission" date="2022-08" db="EMBL/GenBank/DDBJ databases">
        <authorList>
            <consortium name="DOE Joint Genome Institute"/>
            <person name="Min B."/>
            <person name="Riley R."/>
            <person name="Sierra-Patev S."/>
            <person name="Naranjo-Ortiz M."/>
            <person name="Looney B."/>
            <person name="Konkel Z."/>
            <person name="Slot J.C."/>
            <person name="Sakamoto Y."/>
            <person name="Steenwyk J.L."/>
            <person name="Rokas A."/>
            <person name="Carro J."/>
            <person name="Camarero S."/>
            <person name="Ferreira P."/>
            <person name="Molpeceres G."/>
            <person name="Ruiz-Duenas F.J."/>
            <person name="Serrano A."/>
            <person name="Henrissat B."/>
            <person name="Drula E."/>
            <person name="Hughes K.W."/>
            <person name="Mata J.L."/>
            <person name="Ishikawa N.K."/>
            <person name="Vargas-Isla R."/>
            <person name="Ushijima S."/>
            <person name="Smith C.A."/>
            <person name="Ahrendt S."/>
            <person name="Andreopoulos W."/>
            <person name="He G."/>
            <person name="Labutti K."/>
            <person name="Lipzen A."/>
            <person name="Ng V."/>
            <person name="Sandor L."/>
            <person name="Barry K."/>
            <person name="Martinez A.T."/>
            <person name="Xiao Y."/>
            <person name="Gibbons J.G."/>
            <person name="Terashima K."/>
            <person name="Hibbett D.S."/>
            <person name="Grigoriev I.V."/>
        </authorList>
    </citation>
    <scope>NUCLEOTIDE SEQUENCE</scope>
    <source>
        <strain evidence="2">TFB9207</strain>
    </source>
</reference>
<dbReference type="EMBL" id="MU806054">
    <property type="protein sequence ID" value="KAJ3841048.1"/>
    <property type="molecule type" value="Genomic_DNA"/>
</dbReference>
<protein>
    <submittedName>
        <fullName evidence="2">Uncharacterized protein</fullName>
    </submittedName>
</protein>
<feature type="chain" id="PRO_5041393159" evidence="1">
    <location>
        <begin position="25"/>
        <end position="136"/>
    </location>
</feature>
<organism evidence="2 3">
    <name type="scientific">Lentinula raphanica</name>
    <dbReference type="NCBI Taxonomy" id="153919"/>
    <lineage>
        <taxon>Eukaryota</taxon>
        <taxon>Fungi</taxon>
        <taxon>Dikarya</taxon>
        <taxon>Basidiomycota</taxon>
        <taxon>Agaricomycotina</taxon>
        <taxon>Agaricomycetes</taxon>
        <taxon>Agaricomycetidae</taxon>
        <taxon>Agaricales</taxon>
        <taxon>Marasmiineae</taxon>
        <taxon>Omphalotaceae</taxon>
        <taxon>Lentinula</taxon>
    </lineage>
</organism>
<accession>A0AA38PE81</accession>